<keyword evidence="3 6" id="KW-1133">Transmembrane helix</keyword>
<dbReference type="InterPro" id="IPR052053">
    <property type="entry name" value="IM_YidH-like"/>
</dbReference>
<dbReference type="PANTHER" id="PTHR34187:SF1">
    <property type="entry name" value="DUF202 DOMAIN-CONTAINING PROTEIN"/>
    <property type="match status" value="1"/>
</dbReference>
<feature type="transmembrane region" description="Helical" evidence="6">
    <location>
        <begin position="149"/>
        <end position="170"/>
    </location>
</feature>
<comment type="caution">
    <text evidence="8">The sequence shown here is derived from an EMBL/GenBank/DDBJ whole genome shotgun (WGS) entry which is preliminary data.</text>
</comment>
<evidence type="ECO:0000256" key="4">
    <source>
        <dbReference type="ARBA" id="ARBA00023136"/>
    </source>
</evidence>
<gene>
    <name evidence="8" type="ORF">AC579_2690</name>
</gene>
<protein>
    <recommendedName>
        <fullName evidence="7">DUF202 domain-containing protein</fullName>
    </recommendedName>
</protein>
<accession>A0A139IVQ4</accession>
<name>A0A139IVQ4_9PEZI</name>
<dbReference type="Proteomes" id="UP000073492">
    <property type="component" value="Unassembled WGS sequence"/>
</dbReference>
<feature type="compositionally biased region" description="Basic and acidic residues" evidence="5">
    <location>
        <begin position="1"/>
        <end position="11"/>
    </location>
</feature>
<dbReference type="PANTHER" id="PTHR34187">
    <property type="entry name" value="FGR18P"/>
    <property type="match status" value="1"/>
</dbReference>
<sequence length="235" mass="26151">MESRSTPKGDRSSSTAYHTDGTLVEPPRHSIPEPEPAHIPDGIPDDEREAQELHEVATAPRQRMSRVLSPGTAQESCCGPVKKFWRHHVRIDVPHVDCRDHLANERTFLGYLRTSVALSMLGTITAQLYRLQHSPKPNPVFGYFVLSKPISGILQCLALAMVLLGAIRYFRQQAAMARGTIHAGGWELSLIVGSMSLRWSGAHSLSIDIRFCDPLKIQRAEGLEVCCTAWNLQHI</sequence>
<dbReference type="Pfam" id="PF02656">
    <property type="entry name" value="DUF202"/>
    <property type="match status" value="1"/>
</dbReference>
<dbReference type="EMBL" id="LFZO01000004">
    <property type="protein sequence ID" value="KXT18730.1"/>
    <property type="molecule type" value="Genomic_DNA"/>
</dbReference>
<dbReference type="GO" id="GO:0012505">
    <property type="term" value="C:endomembrane system"/>
    <property type="evidence" value="ECO:0007669"/>
    <property type="project" value="UniProtKB-SubCell"/>
</dbReference>
<dbReference type="OrthoDB" id="199599at2759"/>
<dbReference type="AlphaFoldDB" id="A0A139IVQ4"/>
<feature type="region of interest" description="Disordered" evidence="5">
    <location>
        <begin position="1"/>
        <end position="45"/>
    </location>
</feature>
<keyword evidence="4 6" id="KW-0472">Membrane</keyword>
<keyword evidence="2 6" id="KW-0812">Transmembrane</keyword>
<evidence type="ECO:0000256" key="2">
    <source>
        <dbReference type="ARBA" id="ARBA00022692"/>
    </source>
</evidence>
<evidence type="ECO:0000313" key="9">
    <source>
        <dbReference type="Proteomes" id="UP000073492"/>
    </source>
</evidence>
<evidence type="ECO:0000256" key="6">
    <source>
        <dbReference type="SAM" id="Phobius"/>
    </source>
</evidence>
<proteinExistence type="predicted"/>
<dbReference type="STRING" id="113226.A0A139IVQ4"/>
<reference evidence="8 9" key="1">
    <citation type="submission" date="2015-07" db="EMBL/GenBank/DDBJ databases">
        <title>Comparative genomics of the Sigatoka disease complex on banana suggests a link between parallel evolutionary changes in Pseudocercospora fijiensis and Pseudocercospora eumusae and increased virulence on the banana host.</title>
        <authorList>
            <person name="Chang T.-C."/>
            <person name="Salvucci A."/>
            <person name="Crous P.W."/>
            <person name="Stergiopoulos I."/>
        </authorList>
    </citation>
    <scope>NUCLEOTIDE SEQUENCE [LARGE SCALE GENOMIC DNA]</scope>
    <source>
        <strain evidence="8 9">CBS 116634</strain>
    </source>
</reference>
<comment type="subcellular location">
    <subcellularLocation>
        <location evidence="1">Endomembrane system</location>
        <topology evidence="1">Multi-pass membrane protein</topology>
    </subcellularLocation>
</comment>
<evidence type="ECO:0000259" key="7">
    <source>
        <dbReference type="Pfam" id="PF02656"/>
    </source>
</evidence>
<feature type="compositionally biased region" description="Basic and acidic residues" evidence="5">
    <location>
        <begin position="26"/>
        <end position="38"/>
    </location>
</feature>
<evidence type="ECO:0000256" key="5">
    <source>
        <dbReference type="SAM" id="MobiDB-lite"/>
    </source>
</evidence>
<organism evidence="8 9">
    <name type="scientific">Pseudocercospora musae</name>
    <dbReference type="NCBI Taxonomy" id="113226"/>
    <lineage>
        <taxon>Eukaryota</taxon>
        <taxon>Fungi</taxon>
        <taxon>Dikarya</taxon>
        <taxon>Ascomycota</taxon>
        <taxon>Pezizomycotina</taxon>
        <taxon>Dothideomycetes</taxon>
        <taxon>Dothideomycetidae</taxon>
        <taxon>Mycosphaerellales</taxon>
        <taxon>Mycosphaerellaceae</taxon>
        <taxon>Pseudocercospora</taxon>
    </lineage>
</organism>
<feature type="domain" description="DUF202" evidence="7">
    <location>
        <begin position="99"/>
        <end position="174"/>
    </location>
</feature>
<evidence type="ECO:0000313" key="8">
    <source>
        <dbReference type="EMBL" id="KXT18730.1"/>
    </source>
</evidence>
<evidence type="ECO:0000256" key="1">
    <source>
        <dbReference type="ARBA" id="ARBA00004127"/>
    </source>
</evidence>
<evidence type="ECO:0000256" key="3">
    <source>
        <dbReference type="ARBA" id="ARBA00022989"/>
    </source>
</evidence>
<keyword evidence="9" id="KW-1185">Reference proteome</keyword>
<feature type="transmembrane region" description="Helical" evidence="6">
    <location>
        <begin position="108"/>
        <end position="129"/>
    </location>
</feature>
<dbReference type="InterPro" id="IPR003807">
    <property type="entry name" value="DUF202"/>
</dbReference>